<feature type="domain" description="Protein kinase" evidence="1">
    <location>
        <begin position="1"/>
        <end position="154"/>
    </location>
</feature>
<dbReference type="SUPFAM" id="SSF56112">
    <property type="entry name" value="Protein kinase-like (PK-like)"/>
    <property type="match status" value="1"/>
</dbReference>
<dbReference type="PANTHER" id="PTHR48011">
    <property type="entry name" value="CCR4-NOT TRANSCRIPTIONAL COMPLEX SUBUNIT CAF120-RELATED"/>
    <property type="match status" value="1"/>
</dbReference>
<evidence type="ECO:0000313" key="2">
    <source>
        <dbReference type="EMBL" id="MCE3050016.1"/>
    </source>
</evidence>
<dbReference type="Gene3D" id="1.10.510.10">
    <property type="entry name" value="Transferase(Phosphotransferase) domain 1"/>
    <property type="match status" value="1"/>
</dbReference>
<dbReference type="SMART" id="SM00220">
    <property type="entry name" value="S_TKc"/>
    <property type="match status" value="1"/>
</dbReference>
<name>A0ABS8WGS2_DATST</name>
<evidence type="ECO:0000313" key="3">
    <source>
        <dbReference type="Proteomes" id="UP000823775"/>
    </source>
</evidence>
<protein>
    <recommendedName>
        <fullName evidence="1">Protein kinase domain-containing protein</fullName>
    </recommendedName>
</protein>
<dbReference type="EMBL" id="JACEIK010007290">
    <property type="protein sequence ID" value="MCE3050016.1"/>
    <property type="molecule type" value="Genomic_DNA"/>
</dbReference>
<gene>
    <name evidence="2" type="ORF">HAX54_046311</name>
</gene>
<organism evidence="2 3">
    <name type="scientific">Datura stramonium</name>
    <name type="common">Jimsonweed</name>
    <name type="synonym">Common thornapple</name>
    <dbReference type="NCBI Taxonomy" id="4076"/>
    <lineage>
        <taxon>Eukaryota</taxon>
        <taxon>Viridiplantae</taxon>
        <taxon>Streptophyta</taxon>
        <taxon>Embryophyta</taxon>
        <taxon>Tracheophyta</taxon>
        <taxon>Spermatophyta</taxon>
        <taxon>Magnoliopsida</taxon>
        <taxon>eudicotyledons</taxon>
        <taxon>Gunneridae</taxon>
        <taxon>Pentapetalae</taxon>
        <taxon>asterids</taxon>
        <taxon>lamiids</taxon>
        <taxon>Solanales</taxon>
        <taxon>Solanaceae</taxon>
        <taxon>Solanoideae</taxon>
        <taxon>Datureae</taxon>
        <taxon>Datura</taxon>
    </lineage>
</organism>
<reference evidence="2 3" key="1">
    <citation type="journal article" date="2021" name="BMC Genomics">
        <title>Datura genome reveals duplications of psychoactive alkaloid biosynthetic genes and high mutation rate following tissue culture.</title>
        <authorList>
            <person name="Rajewski A."/>
            <person name="Carter-House D."/>
            <person name="Stajich J."/>
            <person name="Litt A."/>
        </authorList>
    </citation>
    <scope>NUCLEOTIDE SEQUENCE [LARGE SCALE GENOMIC DNA]</scope>
    <source>
        <strain evidence="2">AR-01</strain>
    </source>
</reference>
<dbReference type="PANTHER" id="PTHR48011:SF64">
    <property type="entry name" value="MITOGEN-ACTIVATED PROTEIN KINASE KINASE KINASE 3-LIKE"/>
    <property type="match status" value="1"/>
</dbReference>
<accession>A0ABS8WGS2</accession>
<dbReference type="PROSITE" id="PS50011">
    <property type="entry name" value="PROTEIN_KINASE_DOM"/>
    <property type="match status" value="1"/>
</dbReference>
<dbReference type="Proteomes" id="UP000823775">
    <property type="component" value="Unassembled WGS sequence"/>
</dbReference>
<dbReference type="InterPro" id="IPR008271">
    <property type="entry name" value="Ser/Thr_kinase_AS"/>
</dbReference>
<comment type="caution">
    <text evidence="2">The sequence shown here is derived from an EMBL/GenBank/DDBJ whole genome shotgun (WGS) entry which is preliminary data.</text>
</comment>
<feature type="non-terminal residue" evidence="2">
    <location>
        <position position="1"/>
    </location>
</feature>
<keyword evidence="3" id="KW-1185">Reference proteome</keyword>
<proteinExistence type="predicted"/>
<dbReference type="InterPro" id="IPR011009">
    <property type="entry name" value="Kinase-like_dom_sf"/>
</dbReference>
<dbReference type="InterPro" id="IPR052751">
    <property type="entry name" value="Plant_MAPKKK"/>
</dbReference>
<evidence type="ECO:0000259" key="1">
    <source>
        <dbReference type="PROSITE" id="PS50011"/>
    </source>
</evidence>
<dbReference type="InterPro" id="IPR000719">
    <property type="entry name" value="Prot_kinase_dom"/>
</dbReference>
<sequence>FIHGKGVIHCDIKPHNILVVTTPSTDDDGTAEVAKIADFGLSMTLEQSWTQKQGLRGTKRYMAPESVLKQEYGPEADIWALGCTVYELITGTPLWESFNSDAKFDDVLHRIKYEEPNFENAKLSTVAKDFVRNCLVKNPNSRWTADMLLNHSFLKSADNVHPAKTRKRKSDYVSNLRRPHQKKAFKTQPHTRDLIIEH</sequence>
<dbReference type="Pfam" id="PF00069">
    <property type="entry name" value="Pkinase"/>
    <property type="match status" value="1"/>
</dbReference>
<dbReference type="PROSITE" id="PS00108">
    <property type="entry name" value="PROTEIN_KINASE_ST"/>
    <property type="match status" value="1"/>
</dbReference>